<name>A0A9X2JBS6_9SPHI</name>
<comment type="similarity">
    <text evidence="1">Belongs to the peptidase S51 family.</text>
</comment>
<evidence type="ECO:0000256" key="5">
    <source>
        <dbReference type="SAM" id="SignalP"/>
    </source>
</evidence>
<dbReference type="CDD" id="cd03145">
    <property type="entry name" value="GAT1_cyanophycinase"/>
    <property type="match status" value="1"/>
</dbReference>
<keyword evidence="4" id="KW-0720">Serine protease</keyword>
<dbReference type="GO" id="GO:0006508">
    <property type="term" value="P:proteolysis"/>
    <property type="evidence" value="ECO:0007669"/>
    <property type="project" value="UniProtKB-KW"/>
</dbReference>
<protein>
    <submittedName>
        <fullName evidence="6">Cyanophycinase</fullName>
    </submittedName>
</protein>
<evidence type="ECO:0000256" key="2">
    <source>
        <dbReference type="ARBA" id="ARBA00022670"/>
    </source>
</evidence>
<feature type="chain" id="PRO_5040902577" evidence="5">
    <location>
        <begin position="22"/>
        <end position="338"/>
    </location>
</feature>
<evidence type="ECO:0000313" key="6">
    <source>
        <dbReference type="EMBL" id="MCO4292298.1"/>
    </source>
</evidence>
<reference evidence="6" key="1">
    <citation type="submission" date="2022-06" db="EMBL/GenBank/DDBJ databases">
        <title>Solitalea sp. MAHUQ-68 isolated from rhizospheric soil.</title>
        <authorList>
            <person name="Huq M.A."/>
        </authorList>
    </citation>
    <scope>NUCLEOTIDE SEQUENCE</scope>
    <source>
        <strain evidence="6">MAHUQ-68</strain>
    </source>
</reference>
<dbReference type="Proteomes" id="UP001155182">
    <property type="component" value="Unassembled WGS sequence"/>
</dbReference>
<evidence type="ECO:0000256" key="4">
    <source>
        <dbReference type="ARBA" id="ARBA00022825"/>
    </source>
</evidence>
<dbReference type="AlphaFoldDB" id="A0A9X2JBS6"/>
<dbReference type="Pfam" id="PF03575">
    <property type="entry name" value="Peptidase_S51"/>
    <property type="match status" value="1"/>
</dbReference>
<proteinExistence type="inferred from homology"/>
<accession>A0A9X2JBS6</accession>
<dbReference type="Gene3D" id="3.40.50.880">
    <property type="match status" value="1"/>
</dbReference>
<dbReference type="InterPro" id="IPR005320">
    <property type="entry name" value="Peptidase_S51"/>
</dbReference>
<keyword evidence="2" id="KW-0645">Protease</keyword>
<dbReference type="GO" id="GO:0008236">
    <property type="term" value="F:serine-type peptidase activity"/>
    <property type="evidence" value="ECO:0007669"/>
    <property type="project" value="UniProtKB-KW"/>
</dbReference>
<comment type="caution">
    <text evidence="6">The sequence shown here is derived from an EMBL/GenBank/DDBJ whole genome shotgun (WGS) entry which is preliminary data.</text>
</comment>
<evidence type="ECO:0000313" key="7">
    <source>
        <dbReference type="Proteomes" id="UP001155182"/>
    </source>
</evidence>
<dbReference type="PANTHER" id="PTHR36175">
    <property type="entry name" value="CYANOPHYCINASE"/>
    <property type="match status" value="1"/>
</dbReference>
<dbReference type="InterPro" id="IPR029062">
    <property type="entry name" value="Class_I_gatase-like"/>
</dbReference>
<dbReference type="EMBL" id="JAMWYS010000024">
    <property type="protein sequence ID" value="MCO4292298.1"/>
    <property type="molecule type" value="Genomic_DNA"/>
</dbReference>
<evidence type="ECO:0000256" key="1">
    <source>
        <dbReference type="ARBA" id="ARBA00006534"/>
    </source>
</evidence>
<gene>
    <name evidence="6" type="ORF">NF867_05415</name>
</gene>
<feature type="signal peptide" evidence="5">
    <location>
        <begin position="1"/>
        <end position="21"/>
    </location>
</feature>
<dbReference type="RefSeq" id="WP_252586598.1">
    <property type="nucleotide sequence ID" value="NZ_JAMWYS010000024.1"/>
</dbReference>
<keyword evidence="7" id="KW-1185">Reference proteome</keyword>
<evidence type="ECO:0000256" key="3">
    <source>
        <dbReference type="ARBA" id="ARBA00022801"/>
    </source>
</evidence>
<organism evidence="6 7">
    <name type="scientific">Solitalea agri</name>
    <dbReference type="NCBI Taxonomy" id="2953739"/>
    <lineage>
        <taxon>Bacteria</taxon>
        <taxon>Pseudomonadati</taxon>
        <taxon>Bacteroidota</taxon>
        <taxon>Sphingobacteriia</taxon>
        <taxon>Sphingobacteriales</taxon>
        <taxon>Sphingobacteriaceae</taxon>
        <taxon>Solitalea</taxon>
    </lineage>
</organism>
<dbReference type="SUPFAM" id="SSF52317">
    <property type="entry name" value="Class I glutamine amidotransferase-like"/>
    <property type="match status" value="1"/>
</dbReference>
<sequence length="338" mass="35935">MKLKQYLIVALLFCGHLSCSSSNPEIPVERSYSLGLTGDASDKTTATTGGFVLMGGGADVDEAIKWMIAKSGGGDVVVIRASGGNAYNSYIYGLGNVNSVETLLISSNNAANDPKVATTIRNAEALFIAGGDQSQYLKLWANTPVQQAIDYLVNEKKVPVGGTSAGCAILGQFIYTGENGSIISSEALSNPFLNTMTFSEGRFVNIPLLDNLITDTHYSQRDRQGRHFTMLARLVNEKKTAVKGLGVDENTAACLDTDGTMSVYGSGNAFYLESVNDLPEQCQAAKPLSWNASQKAVAAYIAKGSTTGTSFIKLGAITAQPTEYWFALDGKFTRAVNP</sequence>
<keyword evidence="3" id="KW-0378">Hydrolase</keyword>
<keyword evidence="5" id="KW-0732">Signal</keyword>
<dbReference type="PANTHER" id="PTHR36175:SF1">
    <property type="entry name" value="CYANOPHYCINASE"/>
    <property type="match status" value="1"/>
</dbReference>